<evidence type="ECO:0000313" key="5">
    <source>
        <dbReference type="EMBL" id="SHH78364.1"/>
    </source>
</evidence>
<dbReference type="EMBL" id="FQXZ01000006">
    <property type="protein sequence ID" value="SHH78364.1"/>
    <property type="molecule type" value="Genomic_DNA"/>
</dbReference>
<dbReference type="AlphaFoldDB" id="A0A1M5VTP0"/>
<dbReference type="Proteomes" id="UP000184608">
    <property type="component" value="Unassembled WGS sequence"/>
</dbReference>
<organism evidence="5 6">
    <name type="scientific">Vibrio aerogenes CECT 7868</name>
    <dbReference type="NCBI Taxonomy" id="1216006"/>
    <lineage>
        <taxon>Bacteria</taxon>
        <taxon>Pseudomonadati</taxon>
        <taxon>Pseudomonadota</taxon>
        <taxon>Gammaproteobacteria</taxon>
        <taxon>Vibrionales</taxon>
        <taxon>Vibrionaceae</taxon>
        <taxon>Vibrio</taxon>
    </lineage>
</organism>
<feature type="domain" description="Polysaccharide export protein N-terminal" evidence="3">
    <location>
        <begin position="39"/>
        <end position="110"/>
    </location>
</feature>
<proteinExistence type="predicted"/>
<dbReference type="Pfam" id="PF10531">
    <property type="entry name" value="SLBB"/>
    <property type="match status" value="1"/>
</dbReference>
<feature type="signal peptide" evidence="2">
    <location>
        <begin position="1"/>
        <end position="22"/>
    </location>
</feature>
<dbReference type="InterPro" id="IPR049712">
    <property type="entry name" value="Poly_export"/>
</dbReference>
<dbReference type="PANTHER" id="PTHR33619">
    <property type="entry name" value="POLYSACCHARIDE EXPORT PROTEIN GFCE-RELATED"/>
    <property type="match status" value="1"/>
</dbReference>
<feature type="domain" description="Soluble ligand binding" evidence="4">
    <location>
        <begin position="116"/>
        <end position="159"/>
    </location>
</feature>
<evidence type="ECO:0000313" key="6">
    <source>
        <dbReference type="Proteomes" id="UP000184608"/>
    </source>
</evidence>
<dbReference type="Pfam" id="PF02563">
    <property type="entry name" value="Poly_export"/>
    <property type="match status" value="1"/>
</dbReference>
<accession>A0A1M5VTP0</accession>
<keyword evidence="6" id="KW-1185">Reference proteome</keyword>
<name>A0A1M5VTP0_9VIBR</name>
<protein>
    <submittedName>
        <fullName evidence="5">Polysaccharide biosynthesis/export protein</fullName>
    </submittedName>
</protein>
<evidence type="ECO:0000259" key="4">
    <source>
        <dbReference type="Pfam" id="PF10531"/>
    </source>
</evidence>
<gene>
    <name evidence="5" type="ORF">VA7868_00493</name>
</gene>
<evidence type="ECO:0000256" key="2">
    <source>
        <dbReference type="SAM" id="SignalP"/>
    </source>
</evidence>
<keyword evidence="1 2" id="KW-0732">Signal</keyword>
<dbReference type="RefSeq" id="WP_073602283.1">
    <property type="nucleotide sequence ID" value="NZ_FQXZ01000006.1"/>
</dbReference>
<feature type="chain" id="PRO_5013336638" evidence="2">
    <location>
        <begin position="23"/>
        <end position="187"/>
    </location>
</feature>
<evidence type="ECO:0000256" key="1">
    <source>
        <dbReference type="ARBA" id="ARBA00022729"/>
    </source>
</evidence>
<reference evidence="5 6" key="1">
    <citation type="submission" date="2016-11" db="EMBL/GenBank/DDBJ databases">
        <authorList>
            <person name="Jaros S."/>
            <person name="Januszkiewicz K."/>
            <person name="Wedrychowicz H."/>
        </authorList>
    </citation>
    <scope>NUCLEOTIDE SEQUENCE [LARGE SCALE GENOMIC DNA]</scope>
    <source>
        <strain evidence="5 6">CECT 7868</strain>
    </source>
</reference>
<evidence type="ECO:0000259" key="3">
    <source>
        <dbReference type="Pfam" id="PF02563"/>
    </source>
</evidence>
<dbReference type="PROSITE" id="PS51257">
    <property type="entry name" value="PROKAR_LIPOPROTEIN"/>
    <property type="match status" value="1"/>
</dbReference>
<dbReference type="PANTHER" id="PTHR33619:SF3">
    <property type="entry name" value="POLYSACCHARIDE EXPORT PROTEIN GFCE-RELATED"/>
    <property type="match status" value="1"/>
</dbReference>
<dbReference type="InterPro" id="IPR003715">
    <property type="entry name" value="Poly_export_N"/>
</dbReference>
<dbReference type="Gene3D" id="3.30.1950.10">
    <property type="entry name" value="wza like domain"/>
    <property type="match status" value="1"/>
</dbReference>
<sequence>MRVFVFSILSVCLLVSSLGAGCAERAENSGQTGRTDILPYRLAAGDQIRIMVYNEPGMSMTLMVSQGGSVSFPFIGKVRLAGRTLTQIEENIEQRLKGDYLRDPMVSVTIEHYRQFYITGEVESPNGYEYQPDLTIEQAIALAGGLTDRADEDDIQIRHPGRQLLKDIPATYPVYPGDTIIIGKSFF</sequence>
<dbReference type="STRING" id="1216006.VA7868_00493"/>
<dbReference type="GO" id="GO:0015159">
    <property type="term" value="F:polysaccharide transmembrane transporter activity"/>
    <property type="evidence" value="ECO:0007669"/>
    <property type="project" value="InterPro"/>
</dbReference>
<dbReference type="InterPro" id="IPR019554">
    <property type="entry name" value="Soluble_ligand-bd"/>
</dbReference>